<evidence type="ECO:0000256" key="1">
    <source>
        <dbReference type="ARBA" id="ARBA00023125"/>
    </source>
</evidence>
<dbReference type="PROSITE" id="PS50943">
    <property type="entry name" value="HTH_CROC1"/>
    <property type="match status" value="1"/>
</dbReference>
<keyword evidence="4" id="KW-1185">Reference proteome</keyword>
<gene>
    <name evidence="3" type="ORF">PACILC2_06840</name>
</gene>
<evidence type="ECO:0000313" key="3">
    <source>
        <dbReference type="EMBL" id="GIQ62116.1"/>
    </source>
</evidence>
<keyword evidence="1" id="KW-0238">DNA-binding</keyword>
<dbReference type="CDD" id="cd00093">
    <property type="entry name" value="HTH_XRE"/>
    <property type="match status" value="1"/>
</dbReference>
<dbReference type="SMART" id="SM00530">
    <property type="entry name" value="HTH_XRE"/>
    <property type="match status" value="1"/>
</dbReference>
<dbReference type="EMBL" id="BOVJ01000020">
    <property type="protein sequence ID" value="GIQ62116.1"/>
    <property type="molecule type" value="Genomic_DNA"/>
</dbReference>
<dbReference type="InterPro" id="IPR001387">
    <property type="entry name" value="Cro/C1-type_HTH"/>
</dbReference>
<dbReference type="SUPFAM" id="SSF47413">
    <property type="entry name" value="lambda repressor-like DNA-binding domains"/>
    <property type="match status" value="1"/>
</dbReference>
<dbReference type="RefSeq" id="WP_213527419.1">
    <property type="nucleotide sequence ID" value="NZ_BOVJ01000020.1"/>
</dbReference>
<dbReference type="Pfam" id="PF01381">
    <property type="entry name" value="HTH_3"/>
    <property type="match status" value="1"/>
</dbReference>
<accession>A0ABQ4N2B7</accession>
<comment type="caution">
    <text evidence="3">The sequence shown here is derived from an EMBL/GenBank/DDBJ whole genome shotgun (WGS) entry which is preliminary data.</text>
</comment>
<reference evidence="3 4" key="1">
    <citation type="submission" date="2021-04" db="EMBL/GenBank/DDBJ databases">
        <title>Draft genome sequence of Paenibacillus cisolokensis, LC2-13A.</title>
        <authorList>
            <person name="Uke A."/>
            <person name="Chhe C."/>
            <person name="Baramee S."/>
            <person name="Kosugi A."/>
        </authorList>
    </citation>
    <scope>NUCLEOTIDE SEQUENCE [LARGE SCALE GENOMIC DNA]</scope>
    <source>
        <strain evidence="3 4">LC2-13A</strain>
    </source>
</reference>
<dbReference type="InterPro" id="IPR010982">
    <property type="entry name" value="Lambda_DNA-bd_dom_sf"/>
</dbReference>
<feature type="domain" description="HTH cro/C1-type" evidence="2">
    <location>
        <begin position="7"/>
        <end position="61"/>
    </location>
</feature>
<dbReference type="Gene3D" id="1.10.260.40">
    <property type="entry name" value="lambda repressor-like DNA-binding domains"/>
    <property type="match status" value="1"/>
</dbReference>
<organism evidence="3 4">
    <name type="scientific">Paenibacillus cisolokensis</name>
    <dbReference type="NCBI Taxonomy" id="1658519"/>
    <lineage>
        <taxon>Bacteria</taxon>
        <taxon>Bacillati</taxon>
        <taxon>Bacillota</taxon>
        <taxon>Bacilli</taxon>
        <taxon>Bacillales</taxon>
        <taxon>Paenibacillaceae</taxon>
        <taxon>Paenibacillus</taxon>
    </lineage>
</organism>
<protein>
    <recommendedName>
        <fullName evidence="2">HTH cro/C1-type domain-containing protein</fullName>
    </recommendedName>
</protein>
<dbReference type="PANTHER" id="PTHR46558:SF11">
    <property type="entry name" value="HTH-TYPE TRANSCRIPTIONAL REGULATOR XRE"/>
    <property type="match status" value="1"/>
</dbReference>
<dbReference type="PANTHER" id="PTHR46558">
    <property type="entry name" value="TRACRIPTIONAL REGULATORY PROTEIN-RELATED-RELATED"/>
    <property type="match status" value="1"/>
</dbReference>
<name>A0ABQ4N2B7_9BACL</name>
<evidence type="ECO:0000313" key="4">
    <source>
        <dbReference type="Proteomes" id="UP000680304"/>
    </source>
</evidence>
<sequence>MGAGENIKKLRNRYGLSQQELAEIAGVTNKAVSAWENGHKEPRMGTIEKIANHFGLRKSSLIEDGGMDAEWAASSASAPSWASSRDKRDFKRMLEEDAPVMFDGVPLDDEDKEKVLKVMEAIFWDAKKKNKRKPINE</sequence>
<evidence type="ECO:0000259" key="2">
    <source>
        <dbReference type="PROSITE" id="PS50943"/>
    </source>
</evidence>
<proteinExistence type="predicted"/>
<dbReference type="Proteomes" id="UP000680304">
    <property type="component" value="Unassembled WGS sequence"/>
</dbReference>